<feature type="compositionally biased region" description="Pro residues" evidence="4">
    <location>
        <begin position="24"/>
        <end position="41"/>
    </location>
</feature>
<evidence type="ECO:0000256" key="1">
    <source>
        <dbReference type="ARBA" id="ARBA00022737"/>
    </source>
</evidence>
<proteinExistence type="predicted"/>
<name>A0AAQ3SY38_PASNO</name>
<evidence type="ECO:0000313" key="5">
    <source>
        <dbReference type="EMBL" id="WVZ63018.1"/>
    </source>
</evidence>
<dbReference type="Pfam" id="PF13181">
    <property type="entry name" value="TPR_8"/>
    <property type="match status" value="1"/>
</dbReference>
<sequence>MAAPTRRHSFLREAELRLLRCTLPSPPSAPPPPGSPPPPHPLGAAAASALDAVEAGDYEAALSAVAPHLLPASASSGPPGSAAEFYANLGAATRAFLLGDGDGGAAGEEFECRCAVVLSAAVSALLAFTQQNVTGPLRKFPTFPFWTSFLDEGWYINLGDIWDAWASDNLASFGSHVHGKFSLLQFIVFAELLCTILQNLDLSDCWSVSWWLFRISMFQQNILDELSSSLFDQMEVYKNKMLGHFGELENVSIYWDSLLCDGEGSYFVSAAFLEAGIAEYKYGRVDASRLHLNSAEKACGLHLSLTGILGFRTIHQVDPKSQMVLVATTSKSVYDEGHVTEPIAAQNDNTALKKERSSVPVESDEFCDILRTPRLVHDGSNSVNENATNPGGKISLSAIQQAAVLAQCLHVSRRSRSGEMSGWEMAPYIESIDSQDDSYFLVRSLCDILRIRWESTRSRTKQRALLMMENLPGSGGSSRSQLGRRRRLSRCSEASLGALLGAVGPAAAPFSAAAWPPAPLARSGGSPPGAARLVVAPLCALIWPGRGAPPRTHLARPRRPSARSTRSAAAPLHAQAGRDHPTPTDRRQAADVEDIRKEFPVVAQRVKMVFGVHMPTLPALRKEYGELLISCGIVGEALDIFKDLELWDNLIYCYRLLGKMADAVSLINARLSVTPNDPRLWCSLGDVTNNDDHYKKALEVSNNRCARAMRSLARSAYNRNDFYTSKTLWECALSLNSLVPDGWFAYGTAAWKDKDLDKAVDAFSRAVQIDPENGEAWNNIACLHMIRGKSEAAVHAFREAVKFKRNSWEIWENYSKVALDTGNVRLTLEALKTVLSLSSNKRFNIDILEKVMTVLEEQPLHSVDTHEASDNANRDTRQSSQLLDIIGDILQQVVRSGGSNADIWGLYARWHKTKGNLLACSEALLKQVRSLQGSGLWHDQKKFTKYAQASLQLCKVYIEISTSTGSRRELLTAEMHLKSTLKQATDFSEIEEYKALDNCLEEIKNLIAATD</sequence>
<dbReference type="PANTHER" id="PTHR16193:SF0">
    <property type="entry name" value="TETRATRICOPEPTIDE REPEAT PROTEIN 27"/>
    <property type="match status" value="1"/>
</dbReference>
<gene>
    <name evidence="5" type="ORF">U9M48_012697</name>
</gene>
<dbReference type="Pfam" id="PF13432">
    <property type="entry name" value="TPR_16"/>
    <property type="match status" value="1"/>
</dbReference>
<keyword evidence="2 3" id="KW-0802">TPR repeat</keyword>
<keyword evidence="6" id="KW-1185">Reference proteome</keyword>
<evidence type="ECO:0000256" key="4">
    <source>
        <dbReference type="SAM" id="MobiDB-lite"/>
    </source>
</evidence>
<protein>
    <recommendedName>
        <fullName evidence="7">Tetratricopeptide repeat protein 27 homolog</fullName>
    </recommendedName>
</protein>
<feature type="repeat" description="TPR" evidence="3">
    <location>
        <begin position="774"/>
        <end position="807"/>
    </location>
</feature>
<organism evidence="5 6">
    <name type="scientific">Paspalum notatum var. saurae</name>
    <dbReference type="NCBI Taxonomy" id="547442"/>
    <lineage>
        <taxon>Eukaryota</taxon>
        <taxon>Viridiplantae</taxon>
        <taxon>Streptophyta</taxon>
        <taxon>Embryophyta</taxon>
        <taxon>Tracheophyta</taxon>
        <taxon>Spermatophyta</taxon>
        <taxon>Magnoliopsida</taxon>
        <taxon>Liliopsida</taxon>
        <taxon>Poales</taxon>
        <taxon>Poaceae</taxon>
        <taxon>PACMAD clade</taxon>
        <taxon>Panicoideae</taxon>
        <taxon>Andropogonodae</taxon>
        <taxon>Paspaleae</taxon>
        <taxon>Paspalinae</taxon>
        <taxon>Paspalum</taxon>
    </lineage>
</organism>
<evidence type="ECO:0000256" key="3">
    <source>
        <dbReference type="PROSITE-ProRule" id="PRU00339"/>
    </source>
</evidence>
<reference evidence="5 6" key="1">
    <citation type="submission" date="2024-02" db="EMBL/GenBank/DDBJ databases">
        <title>High-quality chromosome-scale genome assembly of Pensacola bahiagrass (Paspalum notatum Flugge var. saurae).</title>
        <authorList>
            <person name="Vega J.M."/>
            <person name="Podio M."/>
            <person name="Orjuela J."/>
            <person name="Siena L.A."/>
            <person name="Pessino S.C."/>
            <person name="Combes M.C."/>
            <person name="Mariac C."/>
            <person name="Albertini E."/>
            <person name="Pupilli F."/>
            <person name="Ortiz J.P.A."/>
            <person name="Leblanc O."/>
        </authorList>
    </citation>
    <scope>NUCLEOTIDE SEQUENCE [LARGE SCALE GENOMIC DNA]</scope>
    <source>
        <strain evidence="5">R1</strain>
        <tissue evidence="5">Leaf</tissue>
    </source>
</reference>
<feature type="region of interest" description="Disordered" evidence="4">
    <location>
        <begin position="22"/>
        <end position="44"/>
    </location>
</feature>
<dbReference type="InterPro" id="IPR011990">
    <property type="entry name" value="TPR-like_helical_dom_sf"/>
</dbReference>
<dbReference type="SUPFAM" id="SSF48452">
    <property type="entry name" value="TPR-like"/>
    <property type="match status" value="2"/>
</dbReference>
<feature type="region of interest" description="Disordered" evidence="4">
    <location>
        <begin position="549"/>
        <end position="589"/>
    </location>
</feature>
<feature type="compositionally biased region" description="Low complexity" evidence="4">
    <location>
        <begin position="562"/>
        <end position="571"/>
    </location>
</feature>
<evidence type="ECO:0000313" key="6">
    <source>
        <dbReference type="Proteomes" id="UP001341281"/>
    </source>
</evidence>
<dbReference type="PROSITE" id="PS50005">
    <property type="entry name" value="TPR"/>
    <property type="match status" value="2"/>
</dbReference>
<dbReference type="InterPro" id="IPR019734">
    <property type="entry name" value="TPR_rpt"/>
</dbReference>
<dbReference type="SMART" id="SM00028">
    <property type="entry name" value="TPR"/>
    <property type="match status" value="4"/>
</dbReference>
<feature type="compositionally biased region" description="Basic and acidic residues" evidence="4">
    <location>
        <begin position="576"/>
        <end position="589"/>
    </location>
</feature>
<keyword evidence="1" id="KW-0677">Repeat</keyword>
<evidence type="ECO:0000256" key="2">
    <source>
        <dbReference type="ARBA" id="ARBA00022803"/>
    </source>
</evidence>
<dbReference type="Gene3D" id="1.25.40.10">
    <property type="entry name" value="Tetratricopeptide repeat domain"/>
    <property type="match status" value="1"/>
</dbReference>
<evidence type="ECO:0008006" key="7">
    <source>
        <dbReference type="Google" id="ProtNLM"/>
    </source>
</evidence>
<accession>A0AAQ3SY38</accession>
<feature type="repeat" description="TPR" evidence="3">
    <location>
        <begin position="740"/>
        <end position="773"/>
    </location>
</feature>
<dbReference type="EMBL" id="CP144747">
    <property type="protein sequence ID" value="WVZ63018.1"/>
    <property type="molecule type" value="Genomic_DNA"/>
</dbReference>
<dbReference type="Proteomes" id="UP001341281">
    <property type="component" value="Chromosome 03"/>
</dbReference>
<dbReference type="AlphaFoldDB" id="A0AAQ3SY38"/>
<dbReference type="PANTHER" id="PTHR16193">
    <property type="entry name" value="TETRATRICOPEPTIDE REPEAT PROTEIN 27"/>
    <property type="match status" value="1"/>
</dbReference>
<dbReference type="InterPro" id="IPR044244">
    <property type="entry name" value="TTC27/Emw1"/>
</dbReference>